<dbReference type="PANTHER" id="PTHR23404">
    <property type="entry name" value="MOLYBDOPTERIN SYNTHASE RELATED"/>
    <property type="match status" value="1"/>
</dbReference>
<keyword evidence="5" id="KW-0501">Molybdenum cofactor biosynthesis</keyword>
<comment type="pathway">
    <text evidence="1">Cofactor biosynthesis; molybdopterin biosynthesis.</text>
</comment>
<evidence type="ECO:0000256" key="10">
    <source>
        <dbReference type="ARBA" id="ARBA00030781"/>
    </source>
</evidence>
<comment type="catalytic activity">
    <reaction evidence="12">
        <text>2 [molybdopterin-synthase sulfur-carrier protein]-C-terminal-Gly-aminoethanethioate + cyclic pyranopterin phosphate + H2O = molybdopterin + 2 [molybdopterin-synthase sulfur-carrier protein]-C-terminal Gly-Gly + 2 H(+)</text>
        <dbReference type="Rhea" id="RHEA:26333"/>
        <dbReference type="Rhea" id="RHEA-COMP:12202"/>
        <dbReference type="Rhea" id="RHEA-COMP:19907"/>
        <dbReference type="ChEBI" id="CHEBI:15377"/>
        <dbReference type="ChEBI" id="CHEBI:15378"/>
        <dbReference type="ChEBI" id="CHEBI:58698"/>
        <dbReference type="ChEBI" id="CHEBI:59648"/>
        <dbReference type="ChEBI" id="CHEBI:90778"/>
        <dbReference type="ChEBI" id="CHEBI:232372"/>
        <dbReference type="EC" id="2.8.1.12"/>
    </reaction>
</comment>
<comment type="caution">
    <text evidence="13">The sequence shown here is derived from an EMBL/GenBank/DDBJ whole genome shotgun (WGS) entry which is preliminary data.</text>
</comment>
<protein>
    <recommendedName>
        <fullName evidence="4">Molybdopterin synthase catalytic subunit</fullName>
        <ecNumber evidence="3">2.8.1.12</ecNumber>
    </recommendedName>
    <alternativeName>
        <fullName evidence="10">MPT synthase subunit 2</fullName>
    </alternativeName>
    <alternativeName>
        <fullName evidence="8">Molybdenum cofactor biosynthesis protein E</fullName>
    </alternativeName>
    <alternativeName>
        <fullName evidence="9">Molybdopterin-converting factor large subunit</fullName>
    </alternativeName>
    <alternativeName>
        <fullName evidence="11">Molybdopterin-converting factor subunit 2</fullName>
    </alternativeName>
</protein>
<comment type="similarity">
    <text evidence="2">Belongs to the MoaE family.</text>
</comment>
<dbReference type="InterPro" id="IPR003448">
    <property type="entry name" value="Mopterin_biosynth_MoaE"/>
</dbReference>
<dbReference type="EC" id="2.8.1.12" evidence="3"/>
<reference evidence="13 14" key="1">
    <citation type="submission" date="2023-01" db="EMBL/GenBank/DDBJ databases">
        <title>Novel species of the genus Asticcacaulis isolated from rivers.</title>
        <authorList>
            <person name="Lu H."/>
        </authorList>
    </citation>
    <scope>NUCLEOTIDE SEQUENCE [LARGE SCALE GENOMIC DNA]</scope>
    <source>
        <strain evidence="13 14">BYS171W</strain>
    </source>
</reference>
<accession>A0ABT5HRF3</accession>
<evidence type="ECO:0000313" key="13">
    <source>
        <dbReference type="EMBL" id="MDC7682522.1"/>
    </source>
</evidence>
<comment type="subunit">
    <text evidence="7">Heterotetramer of 2 MoaD subunits and 2 MoaE subunits. Also stable as homodimer. The enzyme changes between these two forms during catalysis.</text>
</comment>
<sequence>MAAIETLLLQEALDGQALYARFIAANRLSGALVSFSGRVRDTSATGAVSHLYLDWYPGMTERSLADIAAAAADRFEVEALLVAHRCGEVRAGEEIVFVAAASAHRRAAFEAADYLMDRLKSEAALWKREVGTTLEGGGFDDWIEPTQKDSADLKRWNP</sequence>
<dbReference type="EMBL" id="JAQQKX010000002">
    <property type="protein sequence ID" value="MDC7682522.1"/>
    <property type="molecule type" value="Genomic_DNA"/>
</dbReference>
<evidence type="ECO:0000256" key="2">
    <source>
        <dbReference type="ARBA" id="ARBA00005426"/>
    </source>
</evidence>
<organism evidence="13 14">
    <name type="scientific">Asticcacaulis aquaticus</name>
    <dbReference type="NCBI Taxonomy" id="2984212"/>
    <lineage>
        <taxon>Bacteria</taxon>
        <taxon>Pseudomonadati</taxon>
        <taxon>Pseudomonadota</taxon>
        <taxon>Alphaproteobacteria</taxon>
        <taxon>Caulobacterales</taxon>
        <taxon>Caulobacteraceae</taxon>
        <taxon>Asticcacaulis</taxon>
    </lineage>
</organism>
<dbReference type="RefSeq" id="WP_272747008.1">
    <property type="nucleotide sequence ID" value="NZ_JAQQKX010000002.1"/>
</dbReference>
<dbReference type="SUPFAM" id="SSF54690">
    <property type="entry name" value="Molybdopterin synthase subunit MoaE"/>
    <property type="match status" value="1"/>
</dbReference>
<comment type="function">
    <text evidence="6">Converts molybdopterin precursor Z into molybdopterin. This requires the incorporation of two sulfur atoms into precursor Z to generate a dithiolene group. The sulfur is provided by MoaD.</text>
</comment>
<evidence type="ECO:0000256" key="12">
    <source>
        <dbReference type="ARBA" id="ARBA00049878"/>
    </source>
</evidence>
<evidence type="ECO:0000313" key="14">
    <source>
        <dbReference type="Proteomes" id="UP001214854"/>
    </source>
</evidence>
<evidence type="ECO:0000256" key="3">
    <source>
        <dbReference type="ARBA" id="ARBA00011950"/>
    </source>
</evidence>
<proteinExistence type="inferred from homology"/>
<evidence type="ECO:0000256" key="1">
    <source>
        <dbReference type="ARBA" id="ARBA00005046"/>
    </source>
</evidence>
<evidence type="ECO:0000256" key="9">
    <source>
        <dbReference type="ARBA" id="ARBA00030407"/>
    </source>
</evidence>
<evidence type="ECO:0000256" key="6">
    <source>
        <dbReference type="ARBA" id="ARBA00025448"/>
    </source>
</evidence>
<gene>
    <name evidence="13" type="ORF">PQU92_04495</name>
</gene>
<evidence type="ECO:0000256" key="5">
    <source>
        <dbReference type="ARBA" id="ARBA00023150"/>
    </source>
</evidence>
<keyword evidence="14" id="KW-1185">Reference proteome</keyword>
<dbReference type="Gene3D" id="3.90.1170.40">
    <property type="entry name" value="Molybdopterin biosynthesis MoaE subunit"/>
    <property type="match status" value="1"/>
</dbReference>
<dbReference type="Pfam" id="PF02391">
    <property type="entry name" value="MoaE"/>
    <property type="match status" value="1"/>
</dbReference>
<dbReference type="InterPro" id="IPR036563">
    <property type="entry name" value="MoaE_sf"/>
</dbReference>
<evidence type="ECO:0000256" key="11">
    <source>
        <dbReference type="ARBA" id="ARBA00032474"/>
    </source>
</evidence>
<evidence type="ECO:0000256" key="4">
    <source>
        <dbReference type="ARBA" id="ARBA00013858"/>
    </source>
</evidence>
<evidence type="ECO:0000256" key="8">
    <source>
        <dbReference type="ARBA" id="ARBA00029745"/>
    </source>
</evidence>
<evidence type="ECO:0000256" key="7">
    <source>
        <dbReference type="ARBA" id="ARBA00026066"/>
    </source>
</evidence>
<dbReference type="CDD" id="cd00756">
    <property type="entry name" value="MoaE"/>
    <property type="match status" value="1"/>
</dbReference>
<name>A0ABT5HRF3_9CAUL</name>
<dbReference type="Proteomes" id="UP001214854">
    <property type="component" value="Unassembled WGS sequence"/>
</dbReference>